<dbReference type="Proteomes" id="UP000070449">
    <property type="component" value="Unassembled WGS sequence"/>
</dbReference>
<sequence length="139" mass="15850">MQKRHFLLSFQLQNAFIMSKNEVIIRFEDVSFKFGEEKTILDDVSFSVRKNSKITIMGQNGAGKSTIFKMMTGKLKPQSGQIHIALGATVGIAEQMVPVDKLEMTILDYFKSAFSENIYGIERNIKRSIKCCQSKYPNR</sequence>
<dbReference type="Gene3D" id="3.40.50.300">
    <property type="entry name" value="P-loop containing nucleotide triphosphate hydrolases"/>
    <property type="match status" value="1"/>
</dbReference>
<protein>
    <submittedName>
        <fullName evidence="3">Putative ABC transporter ATP-binding protein</fullName>
    </submittedName>
</protein>
<dbReference type="InterPro" id="IPR050611">
    <property type="entry name" value="ABCF"/>
</dbReference>
<proteinExistence type="predicted"/>
<dbReference type="SUPFAM" id="SSF52540">
    <property type="entry name" value="P-loop containing nucleoside triphosphate hydrolases"/>
    <property type="match status" value="1"/>
</dbReference>
<keyword evidence="3" id="KW-0547">Nucleotide-binding</keyword>
<dbReference type="GO" id="GO:0005524">
    <property type="term" value="F:ATP binding"/>
    <property type="evidence" value="ECO:0007669"/>
    <property type="project" value="UniProtKB-KW"/>
</dbReference>
<dbReference type="Pfam" id="PF00005">
    <property type="entry name" value="ABC_tran"/>
    <property type="match status" value="1"/>
</dbReference>
<evidence type="ECO:0000256" key="1">
    <source>
        <dbReference type="ARBA" id="ARBA00022737"/>
    </source>
</evidence>
<dbReference type="PANTHER" id="PTHR19211">
    <property type="entry name" value="ATP-BINDING TRANSPORT PROTEIN-RELATED"/>
    <property type="match status" value="1"/>
</dbReference>
<organism evidence="3 4">
    <name type="scientific">candidate division WS6 bacterium OLB21</name>
    <dbReference type="NCBI Taxonomy" id="1617427"/>
    <lineage>
        <taxon>Bacteria</taxon>
        <taxon>Candidatus Dojkabacteria</taxon>
    </lineage>
</organism>
<keyword evidence="1" id="KW-0677">Repeat</keyword>
<dbReference type="AlphaFoldDB" id="A0A136KJT9"/>
<evidence type="ECO:0000313" key="4">
    <source>
        <dbReference type="Proteomes" id="UP000070449"/>
    </source>
</evidence>
<dbReference type="InterPro" id="IPR003439">
    <property type="entry name" value="ABC_transporter-like_ATP-bd"/>
</dbReference>
<gene>
    <name evidence="3" type="ORF">UZ20_WS6002000461</name>
</gene>
<evidence type="ECO:0000313" key="3">
    <source>
        <dbReference type="EMBL" id="KXK09553.1"/>
    </source>
</evidence>
<feature type="domain" description="ABC transporter" evidence="2">
    <location>
        <begin position="41"/>
        <end position="89"/>
    </location>
</feature>
<dbReference type="STRING" id="1617427.UZ20_WS6002000461"/>
<dbReference type="GO" id="GO:0016887">
    <property type="term" value="F:ATP hydrolysis activity"/>
    <property type="evidence" value="ECO:0007669"/>
    <property type="project" value="InterPro"/>
</dbReference>
<name>A0A136KJT9_9BACT</name>
<accession>A0A136KJT9</accession>
<dbReference type="InterPro" id="IPR027417">
    <property type="entry name" value="P-loop_NTPase"/>
</dbReference>
<evidence type="ECO:0000259" key="2">
    <source>
        <dbReference type="Pfam" id="PF00005"/>
    </source>
</evidence>
<keyword evidence="3" id="KW-0067">ATP-binding</keyword>
<dbReference type="EMBL" id="JYPD01000015">
    <property type="protein sequence ID" value="KXK09553.1"/>
    <property type="molecule type" value="Genomic_DNA"/>
</dbReference>
<reference evidence="3 4" key="1">
    <citation type="submission" date="2015-02" db="EMBL/GenBank/DDBJ databases">
        <title>Improved understanding of the partial-nitritation anammox process through 23 genomes representing the majority of the microbial community.</title>
        <authorList>
            <person name="Speth D.R."/>
            <person name="In T Zandt M."/>
            <person name="Guerrero Cruz S."/>
            <person name="Jetten M.S."/>
            <person name="Dutilh B.E."/>
        </authorList>
    </citation>
    <scope>NUCLEOTIDE SEQUENCE [LARGE SCALE GENOMIC DNA]</scope>
    <source>
        <strain evidence="3">OLB21</strain>
    </source>
</reference>
<comment type="caution">
    <text evidence="3">The sequence shown here is derived from an EMBL/GenBank/DDBJ whole genome shotgun (WGS) entry which is preliminary data.</text>
</comment>